<feature type="domain" description="1-deoxy-D-xylulose 5-phosphate reductoisomerase C-terminal" evidence="11">
    <location>
        <begin position="146"/>
        <end position="229"/>
    </location>
</feature>
<feature type="binding site" evidence="9">
    <location>
        <position position="199"/>
    </location>
    <ligand>
        <name>1-deoxy-D-xylulose 5-phosphate</name>
        <dbReference type="ChEBI" id="CHEBI:57792"/>
    </ligand>
</feature>
<feature type="binding site" evidence="9">
    <location>
        <position position="14"/>
    </location>
    <ligand>
        <name>NADPH</name>
        <dbReference type="ChEBI" id="CHEBI:57783"/>
    </ligand>
</feature>
<dbReference type="GO" id="GO:0070402">
    <property type="term" value="F:NADPH binding"/>
    <property type="evidence" value="ECO:0007669"/>
    <property type="project" value="InterPro"/>
</dbReference>
<dbReference type="HAMAP" id="MF_00183">
    <property type="entry name" value="DXP_reductoisom"/>
    <property type="match status" value="1"/>
</dbReference>
<dbReference type="InterPro" id="IPR013512">
    <property type="entry name" value="DXP_reductoisomerase_N"/>
</dbReference>
<evidence type="ECO:0000256" key="1">
    <source>
        <dbReference type="ARBA" id="ARBA00005094"/>
    </source>
</evidence>
<dbReference type="Pfam" id="PF13288">
    <property type="entry name" value="DXPR_C"/>
    <property type="match status" value="1"/>
</dbReference>
<dbReference type="NCBIfam" id="NF009114">
    <property type="entry name" value="PRK12464.1"/>
    <property type="match status" value="1"/>
</dbReference>
<evidence type="ECO:0000256" key="7">
    <source>
        <dbReference type="ARBA" id="ARBA00023229"/>
    </source>
</evidence>
<feature type="binding site" evidence="9">
    <location>
        <position position="176"/>
    </location>
    <ligand>
        <name>1-deoxy-D-xylulose 5-phosphate</name>
        <dbReference type="ChEBI" id="CHEBI:57792"/>
    </ligand>
</feature>
<dbReference type="AlphaFoldDB" id="A0A1F5RGN4"/>
<feature type="binding site" evidence="9">
    <location>
        <position position="218"/>
    </location>
    <ligand>
        <name>1-deoxy-D-xylulose 5-phosphate</name>
        <dbReference type="ChEBI" id="CHEBI:57792"/>
    </ligand>
</feature>
<dbReference type="UniPathway" id="UPA00056">
    <property type="reaction ID" value="UER00092"/>
</dbReference>
<comment type="caution">
    <text evidence="9">Lacks conserved residue(s) required for the propagation of feature annotation.</text>
</comment>
<dbReference type="GO" id="GO:0030145">
    <property type="term" value="F:manganese ion binding"/>
    <property type="evidence" value="ECO:0007669"/>
    <property type="project" value="TreeGrafter"/>
</dbReference>
<feature type="binding site" evidence="9">
    <location>
        <position position="152"/>
    </location>
    <ligand>
        <name>1-deoxy-D-xylulose 5-phosphate</name>
        <dbReference type="ChEBI" id="CHEBI:57792"/>
    </ligand>
</feature>
<feature type="binding site" evidence="9">
    <location>
        <position position="13"/>
    </location>
    <ligand>
        <name>NADPH</name>
        <dbReference type="ChEBI" id="CHEBI:57783"/>
    </ligand>
</feature>
<keyword evidence="6 9" id="KW-0464">Manganese</keyword>
<comment type="similarity">
    <text evidence="2 9">Belongs to the DXR family.</text>
</comment>
<protein>
    <recommendedName>
        <fullName evidence="9">1-deoxy-D-xylulose 5-phosphate reductoisomerase</fullName>
        <shortName evidence="9">DXP reductoisomerase</shortName>
        <ecNumber evidence="9">1.1.1.267</ecNumber>
    </recommendedName>
    <alternativeName>
        <fullName evidence="9">1-deoxyxylulose-5-phosphate reductoisomerase</fullName>
    </alternativeName>
    <alternativeName>
        <fullName evidence="9">2-C-methyl-D-erythritol 4-phosphate synthase</fullName>
    </alternativeName>
</protein>
<comment type="caution">
    <text evidence="13">The sequence shown here is derived from an EMBL/GenBank/DDBJ whole genome shotgun (WGS) entry which is preliminary data.</text>
</comment>
<dbReference type="Pfam" id="PF08436">
    <property type="entry name" value="DXP_redisom_C"/>
    <property type="match status" value="1"/>
</dbReference>
<evidence type="ECO:0000256" key="8">
    <source>
        <dbReference type="ARBA" id="ARBA00048543"/>
    </source>
</evidence>
<comment type="function">
    <text evidence="9">Catalyzes the NADPH-dependent rearrangement and reduction of 1-deoxy-D-xylulose-5-phosphate (DXP) to 2-C-methyl-D-erythritol 4-phosphate (MEP).</text>
</comment>
<dbReference type="Gene3D" id="1.10.1740.10">
    <property type="match status" value="1"/>
</dbReference>
<feature type="domain" description="DXP reductoisomerase C-terminal" evidence="12">
    <location>
        <begin position="261"/>
        <end position="377"/>
    </location>
</feature>
<dbReference type="PIRSF" id="PIRSF006205">
    <property type="entry name" value="Dxp_reductismrs"/>
    <property type="match status" value="1"/>
</dbReference>
<comment type="catalytic activity">
    <reaction evidence="8">
        <text>2-C-methyl-D-erythritol 4-phosphate + NADP(+) = 1-deoxy-D-xylulose 5-phosphate + NADPH + H(+)</text>
        <dbReference type="Rhea" id="RHEA:13717"/>
        <dbReference type="ChEBI" id="CHEBI:15378"/>
        <dbReference type="ChEBI" id="CHEBI:57783"/>
        <dbReference type="ChEBI" id="CHEBI:57792"/>
        <dbReference type="ChEBI" id="CHEBI:58262"/>
        <dbReference type="ChEBI" id="CHEBI:58349"/>
        <dbReference type="EC" id="1.1.1.267"/>
    </reaction>
    <physiologicalReaction direction="right-to-left" evidence="8">
        <dbReference type="Rhea" id="RHEA:13719"/>
    </physiologicalReaction>
</comment>
<keyword evidence="5 9" id="KW-0560">Oxidoreductase</keyword>
<evidence type="ECO:0000256" key="2">
    <source>
        <dbReference type="ARBA" id="ARBA00006825"/>
    </source>
</evidence>
<organism evidence="13 14">
    <name type="scientific">Candidatus Edwardsbacteria bacterium GWF2_54_11</name>
    <dbReference type="NCBI Taxonomy" id="1817851"/>
    <lineage>
        <taxon>Bacteria</taxon>
        <taxon>Candidatus Edwardsiibacteriota</taxon>
    </lineage>
</organism>
<dbReference type="GO" id="GO:0016853">
    <property type="term" value="F:isomerase activity"/>
    <property type="evidence" value="ECO:0007669"/>
    <property type="project" value="UniProtKB-KW"/>
</dbReference>
<dbReference type="Proteomes" id="UP000177230">
    <property type="component" value="Unassembled WGS sequence"/>
</dbReference>
<dbReference type="InterPro" id="IPR036169">
    <property type="entry name" value="DXPR_C_sf"/>
</dbReference>
<feature type="binding site" evidence="9">
    <location>
        <position position="217"/>
    </location>
    <ligand>
        <name>1-deoxy-D-xylulose 5-phosphate</name>
        <dbReference type="ChEBI" id="CHEBI:57792"/>
    </ligand>
</feature>
<evidence type="ECO:0000259" key="11">
    <source>
        <dbReference type="Pfam" id="PF08436"/>
    </source>
</evidence>
<evidence type="ECO:0000256" key="6">
    <source>
        <dbReference type="ARBA" id="ARBA00023211"/>
    </source>
</evidence>
<dbReference type="FunFam" id="3.40.50.720:FF:000045">
    <property type="entry name" value="1-deoxy-D-xylulose 5-phosphate reductoisomerase"/>
    <property type="match status" value="1"/>
</dbReference>
<dbReference type="PANTHER" id="PTHR30525:SF0">
    <property type="entry name" value="1-DEOXY-D-XYLULOSE 5-PHOSPHATE REDUCTOISOMERASE, CHLOROPLASTIC"/>
    <property type="match status" value="1"/>
</dbReference>
<comment type="cofactor">
    <cofactor evidence="9">
        <name>Mg(2+)</name>
        <dbReference type="ChEBI" id="CHEBI:18420"/>
    </cofactor>
    <cofactor evidence="9">
        <name>Mn(2+)</name>
        <dbReference type="ChEBI" id="CHEBI:29035"/>
    </cofactor>
</comment>
<keyword evidence="7 9" id="KW-0414">Isoprene biosynthesis</keyword>
<dbReference type="Pfam" id="PF02670">
    <property type="entry name" value="DXP_reductoisom"/>
    <property type="match status" value="1"/>
</dbReference>
<comment type="pathway">
    <text evidence="1 9">Isoprenoid biosynthesis; isopentenyl diphosphate biosynthesis via DXP pathway; isopentenyl diphosphate from 1-deoxy-D-xylulose 5-phosphate: step 1/6.</text>
</comment>
<dbReference type="PANTHER" id="PTHR30525">
    <property type="entry name" value="1-DEOXY-D-XYLULOSE 5-PHOSPHATE REDUCTOISOMERASE"/>
    <property type="match status" value="1"/>
</dbReference>
<keyword evidence="13" id="KW-0413">Isomerase</keyword>
<reference evidence="13 14" key="1">
    <citation type="journal article" date="2016" name="Nat. Commun.">
        <title>Thousands of microbial genomes shed light on interconnected biogeochemical processes in an aquifer system.</title>
        <authorList>
            <person name="Anantharaman K."/>
            <person name="Brown C.T."/>
            <person name="Hug L.A."/>
            <person name="Sharon I."/>
            <person name="Castelle C.J."/>
            <person name="Probst A.J."/>
            <person name="Thomas B.C."/>
            <person name="Singh A."/>
            <person name="Wilkins M.J."/>
            <person name="Karaoz U."/>
            <person name="Brodie E.L."/>
            <person name="Williams K.H."/>
            <person name="Hubbard S.S."/>
            <person name="Banfield J.F."/>
        </authorList>
    </citation>
    <scope>NUCLEOTIDE SEQUENCE [LARGE SCALE GENOMIC DNA]</scope>
</reference>
<feature type="binding site" evidence="9">
    <location>
        <position position="124"/>
    </location>
    <ligand>
        <name>NADPH</name>
        <dbReference type="ChEBI" id="CHEBI:57783"/>
    </ligand>
</feature>
<feature type="binding site" evidence="9">
    <location>
        <position position="126"/>
    </location>
    <ligand>
        <name>NADPH</name>
        <dbReference type="ChEBI" id="CHEBI:57783"/>
    </ligand>
</feature>
<feature type="binding site" evidence="9">
    <location>
        <position position="125"/>
    </location>
    <ligand>
        <name>1-deoxy-D-xylulose 5-phosphate</name>
        <dbReference type="ChEBI" id="CHEBI:57792"/>
    </ligand>
</feature>
<proteinExistence type="inferred from homology"/>
<dbReference type="SUPFAM" id="SSF51735">
    <property type="entry name" value="NAD(P)-binding Rossmann-fold domains"/>
    <property type="match status" value="1"/>
</dbReference>
<evidence type="ECO:0000259" key="12">
    <source>
        <dbReference type="Pfam" id="PF13288"/>
    </source>
</evidence>
<dbReference type="SUPFAM" id="SSF69055">
    <property type="entry name" value="1-deoxy-D-xylulose-5-phosphate reductoisomerase, C-terminal domain"/>
    <property type="match status" value="1"/>
</dbReference>
<sequence>MAKPKKIIILGSTGSIGTQTVEVINKYPRLFRVVGLAANSRFDLLAQQIKKFRPKMVCIGQDPTGISAIDHPKAPFNLVRGPQGLKQLASFSEADIVVNALVGSAGLEPTLAAIAAGHDVALANKETLVAGGQLVMRAVKLKKIRLLPIDSEHVALHQCLDGRDISTVKNLILTASGGPFRSHPLKQLHSVKAHHALNHPTWNMGRKVTIDSATLMNKGLEMIEAHHLFGIPPERIKVVIHPESIIHSMVEFNDGSIIAQLSTPDMRLPIQYALTYPQRLPSLIKDCRLDELGQLTFHKPDGTTFKCLDLAYRAIARNGIIPAVMNAANEVAVEYFLNGRIGFMDIPAVIEKTMSGFPAGSRVNIGNIINADSRSRAKAEKIIISSIKTR</sequence>
<evidence type="ECO:0000313" key="13">
    <source>
        <dbReference type="EMBL" id="OGF13548.1"/>
    </source>
</evidence>
<feature type="binding site" evidence="9">
    <location>
        <position position="221"/>
    </location>
    <ligand>
        <name>1-deoxy-D-xylulose 5-phosphate</name>
        <dbReference type="ChEBI" id="CHEBI:57792"/>
    </ligand>
</feature>
<feature type="binding site" evidence="9">
    <location>
        <position position="151"/>
    </location>
    <ligand>
        <name>1-deoxy-D-xylulose 5-phosphate</name>
        <dbReference type="ChEBI" id="CHEBI:57792"/>
    </ligand>
</feature>
<evidence type="ECO:0000256" key="9">
    <source>
        <dbReference type="HAMAP-Rule" id="MF_00183"/>
    </source>
</evidence>
<dbReference type="NCBIfam" id="TIGR00243">
    <property type="entry name" value="Dxr"/>
    <property type="match status" value="1"/>
</dbReference>
<feature type="domain" description="1-deoxy-D-xylulose 5-phosphate reductoisomerase N-terminal" evidence="10">
    <location>
        <begin position="7"/>
        <end position="132"/>
    </location>
</feature>
<evidence type="ECO:0000256" key="3">
    <source>
        <dbReference type="ARBA" id="ARBA00022723"/>
    </source>
</evidence>
<dbReference type="EMBL" id="MFFM01000015">
    <property type="protein sequence ID" value="OGF13548.1"/>
    <property type="molecule type" value="Genomic_DNA"/>
</dbReference>
<dbReference type="SUPFAM" id="SSF55347">
    <property type="entry name" value="Glyceraldehyde-3-phosphate dehydrogenase-like, C-terminal domain"/>
    <property type="match status" value="1"/>
</dbReference>
<dbReference type="InterPro" id="IPR003821">
    <property type="entry name" value="DXP_reductoisomerase"/>
</dbReference>
<keyword evidence="4 9" id="KW-0521">NADP</keyword>
<dbReference type="GO" id="GO:0051484">
    <property type="term" value="P:isopentenyl diphosphate biosynthetic process, methylerythritol 4-phosphate pathway involved in terpenoid biosynthetic process"/>
    <property type="evidence" value="ECO:0007669"/>
    <property type="project" value="UniProtKB-ARBA"/>
</dbReference>
<evidence type="ECO:0000256" key="5">
    <source>
        <dbReference type="ARBA" id="ARBA00023002"/>
    </source>
</evidence>
<feature type="binding site" evidence="9">
    <location>
        <position position="16"/>
    </location>
    <ligand>
        <name>NADPH</name>
        <dbReference type="ChEBI" id="CHEBI:57783"/>
    </ligand>
</feature>
<dbReference type="InterPro" id="IPR013644">
    <property type="entry name" value="DXP_reductoisomerase_C"/>
</dbReference>
<evidence type="ECO:0000256" key="4">
    <source>
        <dbReference type="ARBA" id="ARBA00022857"/>
    </source>
</evidence>
<name>A0A1F5RGN4_9BACT</name>
<dbReference type="GO" id="GO:0030604">
    <property type="term" value="F:1-deoxy-D-xylulose-5-phosphate reductoisomerase activity"/>
    <property type="evidence" value="ECO:0007669"/>
    <property type="project" value="UniProtKB-UniRule"/>
</dbReference>
<keyword evidence="9" id="KW-0460">Magnesium</keyword>
<feature type="binding site" evidence="9">
    <location>
        <position position="152"/>
    </location>
    <ligand>
        <name>Mn(2+)</name>
        <dbReference type="ChEBI" id="CHEBI:29035"/>
    </ligand>
</feature>
<feature type="binding site" evidence="9">
    <location>
        <position position="212"/>
    </location>
    <ligand>
        <name>1-deoxy-D-xylulose 5-phosphate</name>
        <dbReference type="ChEBI" id="CHEBI:57792"/>
    </ligand>
</feature>
<dbReference type="EC" id="1.1.1.267" evidence="9"/>
<feature type="binding site" evidence="9">
    <location>
        <position position="150"/>
    </location>
    <ligand>
        <name>Mn(2+)</name>
        <dbReference type="ChEBI" id="CHEBI:29035"/>
    </ligand>
</feature>
<dbReference type="Gene3D" id="3.40.50.720">
    <property type="entry name" value="NAD(P)-binding Rossmann-like Domain"/>
    <property type="match status" value="1"/>
</dbReference>
<gene>
    <name evidence="9" type="primary">dxr</name>
    <name evidence="13" type="ORF">A2024_07125</name>
</gene>
<evidence type="ECO:0000313" key="14">
    <source>
        <dbReference type="Proteomes" id="UP000177230"/>
    </source>
</evidence>
<feature type="binding site" evidence="9">
    <location>
        <position position="15"/>
    </location>
    <ligand>
        <name>NADPH</name>
        <dbReference type="ChEBI" id="CHEBI:57783"/>
    </ligand>
</feature>
<evidence type="ECO:0000259" key="10">
    <source>
        <dbReference type="Pfam" id="PF02670"/>
    </source>
</evidence>
<keyword evidence="3 9" id="KW-0479">Metal-binding</keyword>
<dbReference type="InterPro" id="IPR026877">
    <property type="entry name" value="DXPR_C"/>
</dbReference>
<feature type="binding site" evidence="9">
    <location>
        <position position="205"/>
    </location>
    <ligand>
        <name>NADPH</name>
        <dbReference type="ChEBI" id="CHEBI:57783"/>
    </ligand>
</feature>
<accession>A0A1F5RGN4</accession>
<dbReference type="InterPro" id="IPR036291">
    <property type="entry name" value="NAD(P)-bd_dom_sf"/>
</dbReference>
<feature type="binding site" evidence="9">
    <location>
        <position position="221"/>
    </location>
    <ligand>
        <name>Mn(2+)</name>
        <dbReference type="ChEBI" id="CHEBI:29035"/>
    </ligand>
</feature>